<sequence>MGRKRTLIVKKTVSEADINRRIKEEKNRARIIPRLIFIKLLYSGMSVIDASKDVGVVKRVGYQWLRRWNESAYDGLVPRFAGGKPGRLTKEQKDELKVLLEEKDLWYLKDIVELIKTKFSVEYSERQVRRILKSFKMKHAKPYQVDYRKPDDADEKLKKN</sequence>
<proteinExistence type="predicted"/>
<organism evidence="1">
    <name type="scientific">mine drainage metagenome</name>
    <dbReference type="NCBI Taxonomy" id="410659"/>
    <lineage>
        <taxon>unclassified sequences</taxon>
        <taxon>metagenomes</taxon>
        <taxon>ecological metagenomes</taxon>
    </lineage>
</organism>
<comment type="caution">
    <text evidence="1">The sequence shown here is derived from an EMBL/GenBank/DDBJ whole genome shotgun (WGS) entry which is preliminary data.</text>
</comment>
<gene>
    <name evidence="1" type="ORF">B2A_11716</name>
</gene>
<protein>
    <submittedName>
        <fullName evidence="1">ISA1083-3 transposase</fullName>
    </submittedName>
</protein>
<reference evidence="1" key="1">
    <citation type="submission" date="2013-08" db="EMBL/GenBank/DDBJ databases">
        <authorList>
            <person name="Mendez C."/>
            <person name="Richter M."/>
            <person name="Ferrer M."/>
            <person name="Sanchez J."/>
        </authorList>
    </citation>
    <scope>NUCLEOTIDE SEQUENCE</scope>
</reference>
<dbReference type="SUPFAM" id="SSF46689">
    <property type="entry name" value="Homeodomain-like"/>
    <property type="match status" value="1"/>
</dbReference>
<dbReference type="AlphaFoldDB" id="T0YQU1"/>
<dbReference type="EMBL" id="AUZZ01008465">
    <property type="protein sequence ID" value="EQD37911.1"/>
    <property type="molecule type" value="Genomic_DNA"/>
</dbReference>
<accession>T0YQU1</accession>
<evidence type="ECO:0000313" key="1">
    <source>
        <dbReference type="EMBL" id="EQD37911.1"/>
    </source>
</evidence>
<dbReference type="InterPro" id="IPR009057">
    <property type="entry name" value="Homeodomain-like_sf"/>
</dbReference>
<dbReference type="Pfam" id="PF13565">
    <property type="entry name" value="HTH_32"/>
    <property type="match status" value="1"/>
</dbReference>
<reference evidence="1" key="2">
    <citation type="journal article" date="2014" name="ISME J.">
        <title>Microbial stratification in low pH oxic and suboxic macroscopic growths along an acid mine drainage.</title>
        <authorList>
            <person name="Mendez-Garcia C."/>
            <person name="Mesa V."/>
            <person name="Sprenger R.R."/>
            <person name="Richter M."/>
            <person name="Diez M.S."/>
            <person name="Solano J."/>
            <person name="Bargiela R."/>
            <person name="Golyshina O.V."/>
            <person name="Manteca A."/>
            <person name="Ramos J.L."/>
            <person name="Gallego J.R."/>
            <person name="Llorente I."/>
            <person name="Martins Dos Santos V.A."/>
            <person name="Jensen O.N."/>
            <person name="Pelaez A.I."/>
            <person name="Sanchez J."/>
            <person name="Ferrer M."/>
        </authorList>
    </citation>
    <scope>NUCLEOTIDE SEQUENCE</scope>
</reference>
<name>T0YQU1_9ZZZZ</name>